<keyword evidence="3" id="KW-1185">Reference proteome</keyword>
<accession>A0A2P7SE55</accession>
<evidence type="ECO:0000313" key="2">
    <source>
        <dbReference type="EMBL" id="PSJ60792.1"/>
    </source>
</evidence>
<evidence type="ECO:0000256" key="1">
    <source>
        <dbReference type="SAM" id="MobiDB-lite"/>
    </source>
</evidence>
<feature type="region of interest" description="Disordered" evidence="1">
    <location>
        <begin position="88"/>
        <end position="111"/>
    </location>
</feature>
<reference evidence="2 3" key="1">
    <citation type="submission" date="2018-03" db="EMBL/GenBank/DDBJ databases">
        <title>The draft genome of Mesorhizobium soli JCM 19897.</title>
        <authorList>
            <person name="Li L."/>
            <person name="Liu L."/>
            <person name="Liang L."/>
            <person name="Wang T."/>
            <person name="Zhang X."/>
        </authorList>
    </citation>
    <scope>NUCLEOTIDE SEQUENCE [LARGE SCALE GENOMIC DNA]</scope>
    <source>
        <strain evidence="2 3">JCM 19897</strain>
    </source>
</reference>
<protein>
    <submittedName>
        <fullName evidence="2">Uncharacterized protein</fullName>
    </submittedName>
</protein>
<dbReference type="AlphaFoldDB" id="A0A2P7SE55"/>
<dbReference type="EMBL" id="PXYL01000005">
    <property type="protein sequence ID" value="PSJ60792.1"/>
    <property type="molecule type" value="Genomic_DNA"/>
</dbReference>
<gene>
    <name evidence="2" type="ORF">C7I85_12175</name>
</gene>
<proteinExistence type="predicted"/>
<comment type="caution">
    <text evidence="2">The sequence shown here is derived from an EMBL/GenBank/DDBJ whole genome shotgun (WGS) entry which is preliminary data.</text>
</comment>
<dbReference type="RefSeq" id="WP_106724257.1">
    <property type="nucleotide sequence ID" value="NZ_PXYL01000005.1"/>
</dbReference>
<dbReference type="Proteomes" id="UP000240653">
    <property type="component" value="Unassembled WGS sequence"/>
</dbReference>
<evidence type="ECO:0000313" key="3">
    <source>
        <dbReference type="Proteomes" id="UP000240653"/>
    </source>
</evidence>
<sequence length="111" mass="12326">MSALSVTFTDLARALTPVKRVSVSQAMDAYAEIDAERRDALGRVASAVQIAVSGGTFYVASITETDFRIWKDFTDFLSDEFEMVGVARRDTAPDQQHSPDGYSHYLDQEKL</sequence>
<name>A0A2P7SE55_9HYPH</name>
<organism evidence="2 3">
    <name type="scientific">Pseudaminobacter soli</name>
    <name type="common">ex Li et al. 2025</name>
    <dbReference type="NCBI Taxonomy" id="1295366"/>
    <lineage>
        <taxon>Bacteria</taxon>
        <taxon>Pseudomonadati</taxon>
        <taxon>Pseudomonadota</taxon>
        <taxon>Alphaproteobacteria</taxon>
        <taxon>Hyphomicrobiales</taxon>
        <taxon>Phyllobacteriaceae</taxon>
        <taxon>Pseudaminobacter</taxon>
    </lineage>
</organism>